<organism evidence="1 2">
    <name type="scientific">Thomasclavelia ramosa</name>
    <dbReference type="NCBI Taxonomy" id="1547"/>
    <lineage>
        <taxon>Bacteria</taxon>
        <taxon>Bacillati</taxon>
        <taxon>Bacillota</taxon>
        <taxon>Erysipelotrichia</taxon>
        <taxon>Erysipelotrichales</taxon>
        <taxon>Coprobacillaceae</taxon>
        <taxon>Thomasclavelia</taxon>
    </lineage>
</organism>
<name>A0A3E3E7S7_9FIRM</name>
<proteinExistence type="predicted"/>
<dbReference type="EMBL" id="QUSL01000057">
    <property type="protein sequence ID" value="RGD77370.1"/>
    <property type="molecule type" value="Genomic_DNA"/>
</dbReference>
<dbReference type="RefSeq" id="WP_054322862.1">
    <property type="nucleotide sequence ID" value="NZ_CP068485.1"/>
</dbReference>
<protein>
    <submittedName>
        <fullName evidence="1">Uncharacterized protein</fullName>
    </submittedName>
</protein>
<reference evidence="1 2" key="1">
    <citation type="submission" date="2018-08" db="EMBL/GenBank/DDBJ databases">
        <title>A genome reference for cultivated species of the human gut microbiota.</title>
        <authorList>
            <person name="Zou Y."/>
            <person name="Xue W."/>
            <person name="Luo G."/>
        </authorList>
    </citation>
    <scope>NUCLEOTIDE SEQUENCE [LARGE SCALE GENOMIC DNA]</scope>
    <source>
        <strain evidence="1 2">OM06-4</strain>
    </source>
</reference>
<sequence>MKSIKIIIALLMIFVCIPVSNISALESTDNSNIIIYTPTEEEFRAAEEIEIAKMKAYFERTKESYAYDYRKVGDPQTSSFSPYKNAYDQPAGGTIFNSENSGFYWSDSSRSPGTWSLGISIAGKYLSVDVAYSPGVVSGSSGGVFVGISSTQVGKAVKLKVARNYKVQRYDVYRKPQYGGSWTYLSSYGAPTKYQSRFIIE</sequence>
<comment type="caution">
    <text evidence="1">The sequence shown here is derived from an EMBL/GenBank/DDBJ whole genome shotgun (WGS) entry which is preliminary data.</text>
</comment>
<evidence type="ECO:0000313" key="1">
    <source>
        <dbReference type="EMBL" id="RGD77370.1"/>
    </source>
</evidence>
<accession>A0A3E3E7S7</accession>
<evidence type="ECO:0000313" key="2">
    <source>
        <dbReference type="Proteomes" id="UP000261032"/>
    </source>
</evidence>
<dbReference type="AlphaFoldDB" id="A0A3E3E7S7"/>
<gene>
    <name evidence="1" type="ORF">DXB93_18030</name>
</gene>
<dbReference type="Proteomes" id="UP000261032">
    <property type="component" value="Unassembled WGS sequence"/>
</dbReference>